<accession>A0ABR0F1P9</accession>
<sequence>MAATQNEGQPNNINDNTTPIETTFLIIGAGPAGASLACFLASYGLTGLIVSAAPGTAKEPRAHITNAAALECLRDLGLEEEVRKHATPGENMMHTRWCRSMAGVEYARIHSWGNQPDRKGDYDAASPCRHVDLPQTLLEPVLVKYATANGWKVRFDSTFEGFEREEGKDGRIVSTVRDGLTGVRYRVRSKYLFGCDGARSQVMKQLDLPLIKEPGQGLALNVLVDADLSKHMEHRKGNLHWVFTPEIEHPGWGWSGIARMVKTWHEWMFIMFPHPSFTDFAVRPSEEEYIKRMKEMIGDDSIPVKILDVAKWYVNEIVAERYSDGNIFCLGDAVHRHPPFNGLGSNTCLQDAWNLAWKLAYVERGLAGPSLLDSFSQERQPIGAGIIKRANDSYREHVPVWDALGVMSDDLEERKRQHGELSAATEAGKARRKRLSEAVAHTAHEFGGIGIEMNQRYDSGAVYLKDEAEQRPPPPKDAVLEYQISTYPGSRLPHAWLNKSCPVDEPISTIDLAGQGSFCLLTGIGGDAWNQAAVEVCRYIGVKINVYSIGWGQDWIDVYGDWERRREIDEDGCVLVRPDRTVCWRSHSVRQDANAALLRVVKSVLGLEKK</sequence>
<name>A0ABR0F1P9_ZASCE</name>
<protein>
    <recommendedName>
        <fullName evidence="4">FAD-binding domain-containing protein</fullName>
    </recommendedName>
</protein>
<evidence type="ECO:0000313" key="5">
    <source>
        <dbReference type="EMBL" id="KAK4507871.1"/>
    </source>
</evidence>
<evidence type="ECO:0000313" key="6">
    <source>
        <dbReference type="Proteomes" id="UP001305779"/>
    </source>
</evidence>
<organism evidence="5 6">
    <name type="scientific">Zasmidium cellare</name>
    <name type="common">Wine cellar mold</name>
    <name type="synonym">Racodium cellare</name>
    <dbReference type="NCBI Taxonomy" id="395010"/>
    <lineage>
        <taxon>Eukaryota</taxon>
        <taxon>Fungi</taxon>
        <taxon>Dikarya</taxon>
        <taxon>Ascomycota</taxon>
        <taxon>Pezizomycotina</taxon>
        <taxon>Dothideomycetes</taxon>
        <taxon>Dothideomycetidae</taxon>
        <taxon>Mycosphaerellales</taxon>
        <taxon>Mycosphaerellaceae</taxon>
        <taxon>Zasmidium</taxon>
    </lineage>
</organism>
<keyword evidence="2" id="KW-0274">FAD</keyword>
<evidence type="ECO:0000256" key="3">
    <source>
        <dbReference type="ARBA" id="ARBA00023002"/>
    </source>
</evidence>
<gene>
    <name evidence="5" type="ORF">PRZ48_001606</name>
</gene>
<dbReference type="EMBL" id="JAXOVC010000001">
    <property type="protein sequence ID" value="KAK4507871.1"/>
    <property type="molecule type" value="Genomic_DNA"/>
</dbReference>
<reference evidence="5 6" key="1">
    <citation type="journal article" date="2023" name="G3 (Bethesda)">
        <title>A chromosome-level genome assembly of Zasmidium syzygii isolated from banana leaves.</title>
        <authorList>
            <person name="van Westerhoven A.C."/>
            <person name="Mehrabi R."/>
            <person name="Talebi R."/>
            <person name="Steentjes M.B.F."/>
            <person name="Corcolon B."/>
            <person name="Chong P.A."/>
            <person name="Kema G.H.J."/>
            <person name="Seidl M.F."/>
        </authorList>
    </citation>
    <scope>NUCLEOTIDE SEQUENCE [LARGE SCALE GENOMIC DNA]</scope>
    <source>
        <strain evidence="5 6">P124</strain>
    </source>
</reference>
<dbReference type="Gene3D" id="3.50.50.60">
    <property type="entry name" value="FAD/NAD(P)-binding domain"/>
    <property type="match status" value="1"/>
</dbReference>
<proteinExistence type="predicted"/>
<dbReference type="SUPFAM" id="SSF51905">
    <property type="entry name" value="FAD/NAD(P)-binding domain"/>
    <property type="match status" value="1"/>
</dbReference>
<keyword evidence="1" id="KW-0285">Flavoprotein</keyword>
<dbReference type="Pfam" id="PF21274">
    <property type="entry name" value="Rng_hyd_C"/>
    <property type="match status" value="1"/>
</dbReference>
<dbReference type="Gene3D" id="3.30.9.10">
    <property type="entry name" value="D-Amino Acid Oxidase, subunit A, domain 2"/>
    <property type="match status" value="1"/>
</dbReference>
<comment type="caution">
    <text evidence="5">The sequence shown here is derived from an EMBL/GenBank/DDBJ whole genome shotgun (WGS) entry which is preliminary data.</text>
</comment>
<dbReference type="Pfam" id="PF01494">
    <property type="entry name" value="FAD_binding_3"/>
    <property type="match status" value="1"/>
</dbReference>
<dbReference type="PRINTS" id="PR00420">
    <property type="entry name" value="RNGMNOXGNASE"/>
</dbReference>
<dbReference type="PANTHER" id="PTHR43004:SF8">
    <property type="entry name" value="FAD-BINDING DOMAIN-CONTAINING PROTEIN-RELATED"/>
    <property type="match status" value="1"/>
</dbReference>
<dbReference type="Proteomes" id="UP001305779">
    <property type="component" value="Unassembled WGS sequence"/>
</dbReference>
<feature type="domain" description="FAD-binding" evidence="4">
    <location>
        <begin position="21"/>
        <end position="389"/>
    </location>
</feature>
<dbReference type="Gene3D" id="3.40.30.120">
    <property type="match status" value="1"/>
</dbReference>
<dbReference type="InterPro" id="IPR002938">
    <property type="entry name" value="FAD-bd"/>
</dbReference>
<evidence type="ECO:0000256" key="1">
    <source>
        <dbReference type="ARBA" id="ARBA00022630"/>
    </source>
</evidence>
<dbReference type="InterPro" id="IPR036188">
    <property type="entry name" value="FAD/NAD-bd_sf"/>
</dbReference>
<keyword evidence="6" id="KW-1185">Reference proteome</keyword>
<evidence type="ECO:0000259" key="4">
    <source>
        <dbReference type="Pfam" id="PF01494"/>
    </source>
</evidence>
<evidence type="ECO:0000256" key="2">
    <source>
        <dbReference type="ARBA" id="ARBA00022827"/>
    </source>
</evidence>
<dbReference type="PANTHER" id="PTHR43004">
    <property type="entry name" value="TRK SYSTEM POTASSIUM UPTAKE PROTEIN"/>
    <property type="match status" value="1"/>
</dbReference>
<dbReference type="InterPro" id="IPR050641">
    <property type="entry name" value="RIFMO-like"/>
</dbReference>
<keyword evidence="3" id="KW-0560">Oxidoreductase</keyword>